<dbReference type="GO" id="GO:0016853">
    <property type="term" value="F:isomerase activity"/>
    <property type="evidence" value="ECO:0007669"/>
    <property type="project" value="UniProtKB-ARBA"/>
</dbReference>
<dbReference type="RefSeq" id="WP_137275149.1">
    <property type="nucleotide sequence ID" value="NZ_QKNX01000001.1"/>
</dbReference>
<evidence type="ECO:0000313" key="3">
    <source>
        <dbReference type="EMBL" id="TKR27849.1"/>
    </source>
</evidence>
<dbReference type="EMBL" id="QKNX01000001">
    <property type="protein sequence ID" value="TKR27849.1"/>
    <property type="molecule type" value="Genomic_DNA"/>
</dbReference>
<dbReference type="FunFam" id="3.90.850.10:FF:000002">
    <property type="entry name" value="2-hydroxyhepta-2,4-diene-1,7-dioate isomerase"/>
    <property type="match status" value="1"/>
</dbReference>
<accession>A0A4U5JNR5</accession>
<feature type="domain" description="Fumarylacetoacetase-like C-terminal" evidence="2">
    <location>
        <begin position="56"/>
        <end position="252"/>
    </location>
</feature>
<dbReference type="GO" id="GO:0018773">
    <property type="term" value="F:acetylpyruvate hydrolase activity"/>
    <property type="evidence" value="ECO:0007669"/>
    <property type="project" value="TreeGrafter"/>
</dbReference>
<dbReference type="Pfam" id="PF01557">
    <property type="entry name" value="FAA_hydrolase"/>
    <property type="match status" value="1"/>
</dbReference>
<evidence type="ECO:0000256" key="1">
    <source>
        <dbReference type="ARBA" id="ARBA00022723"/>
    </source>
</evidence>
<gene>
    <name evidence="3" type="ORF">DM868_01815</name>
</gene>
<proteinExistence type="predicted"/>
<dbReference type="InterPro" id="IPR011234">
    <property type="entry name" value="Fumarylacetoacetase-like_C"/>
</dbReference>
<dbReference type="PANTHER" id="PTHR11820:SF7">
    <property type="entry name" value="ACYLPYRUVASE FAHD1, MITOCHONDRIAL"/>
    <property type="match status" value="1"/>
</dbReference>
<evidence type="ECO:0000313" key="4">
    <source>
        <dbReference type="Proteomes" id="UP000308037"/>
    </source>
</evidence>
<organism evidence="3 4">
    <name type="scientific">Natronomonas salsuginis</name>
    <dbReference type="NCBI Taxonomy" id="2217661"/>
    <lineage>
        <taxon>Archaea</taxon>
        <taxon>Methanobacteriati</taxon>
        <taxon>Methanobacteriota</taxon>
        <taxon>Stenosarchaea group</taxon>
        <taxon>Halobacteria</taxon>
        <taxon>Halobacteriales</taxon>
        <taxon>Natronomonadaceae</taxon>
        <taxon>Natronomonas</taxon>
    </lineage>
</organism>
<dbReference type="Gene3D" id="3.90.850.10">
    <property type="entry name" value="Fumarylacetoacetase-like, C-terminal domain"/>
    <property type="match status" value="1"/>
</dbReference>
<dbReference type="InterPro" id="IPR036663">
    <property type="entry name" value="Fumarylacetoacetase_C_sf"/>
</dbReference>
<dbReference type="GO" id="GO:0019752">
    <property type="term" value="P:carboxylic acid metabolic process"/>
    <property type="evidence" value="ECO:0007669"/>
    <property type="project" value="UniProtKB-ARBA"/>
</dbReference>
<name>A0A4U5JNR5_9EURY</name>
<dbReference type="OrthoDB" id="6242at2157"/>
<sequence length="254" mass="27675">MRQIRFRDPDGDVRYGELIDDGTIRADPIRTGRVTDAVETFEMESIEVLPPCDPSKIVCVGRNYADHAEEMGNEIPDRPLLFLKSPNAVASHGSTVELLTGIETLDHEAELGVVIAERCRHVSADDADGVIAGYTCVNDISNRDDQRRETNWVRGKSFDDSAPIGPVIAAPENVPDDASVRCRVNGELRQDGSRDQFIFSVPELIEEITAYMTLEAGDVISTGTPEGVGPLADGDTVEIEVEGVGTLENQVRIP</sequence>
<dbReference type="Proteomes" id="UP000308037">
    <property type="component" value="Unassembled WGS sequence"/>
</dbReference>
<keyword evidence="1" id="KW-0479">Metal-binding</keyword>
<keyword evidence="3" id="KW-0378">Hydrolase</keyword>
<dbReference type="SUPFAM" id="SSF56529">
    <property type="entry name" value="FAH"/>
    <property type="match status" value="1"/>
</dbReference>
<dbReference type="PANTHER" id="PTHR11820">
    <property type="entry name" value="ACYLPYRUVASE"/>
    <property type="match status" value="1"/>
</dbReference>
<comment type="caution">
    <text evidence="3">The sequence shown here is derived from an EMBL/GenBank/DDBJ whole genome shotgun (WGS) entry which is preliminary data.</text>
</comment>
<evidence type="ECO:0000259" key="2">
    <source>
        <dbReference type="Pfam" id="PF01557"/>
    </source>
</evidence>
<protein>
    <submittedName>
        <fullName evidence="3">Fumarylacetoacetate hydrolase family protein</fullName>
    </submittedName>
</protein>
<reference evidence="3 4" key="1">
    <citation type="submission" date="2019-04" db="EMBL/GenBank/DDBJ databases">
        <title>Natronomonas sp. F20-122 a newhaloarchaeon isolated from a saline saltern of Isla Bacuta, Huelva, Spain.</title>
        <authorList>
            <person name="Duran-Viseras A."/>
            <person name="Sanchez-Porro C."/>
            <person name="Ventosa A."/>
        </authorList>
    </citation>
    <scope>NUCLEOTIDE SEQUENCE [LARGE SCALE GENOMIC DNA]</scope>
    <source>
        <strain evidence="3 4">F20-122</strain>
    </source>
</reference>
<dbReference type="AlphaFoldDB" id="A0A4U5JNR5"/>
<dbReference type="GO" id="GO:0046872">
    <property type="term" value="F:metal ion binding"/>
    <property type="evidence" value="ECO:0007669"/>
    <property type="project" value="UniProtKB-KW"/>
</dbReference>
<keyword evidence="4" id="KW-1185">Reference proteome</keyword>